<proteinExistence type="predicted"/>
<reference evidence="3" key="1">
    <citation type="submission" date="2021-01" db="UniProtKB">
        <authorList>
            <consortium name="EnsemblPlants"/>
        </authorList>
    </citation>
    <scope>IDENTIFICATION</scope>
</reference>
<evidence type="ECO:0000313" key="4">
    <source>
        <dbReference type="Proteomes" id="UP000594263"/>
    </source>
</evidence>
<feature type="region of interest" description="Disordered" evidence="2">
    <location>
        <begin position="605"/>
        <end position="688"/>
    </location>
</feature>
<dbReference type="GO" id="GO:0009793">
    <property type="term" value="P:embryo development ending in seed dormancy"/>
    <property type="evidence" value="ECO:0007669"/>
    <property type="project" value="EnsemblPlants"/>
</dbReference>
<dbReference type="PANTHER" id="PTHR43215:SF13">
    <property type="entry name" value="PROTEIN TIC 100"/>
    <property type="match status" value="1"/>
</dbReference>
<name>A0A7N0RD03_KALFE</name>
<feature type="compositionally biased region" description="Acidic residues" evidence="2">
    <location>
        <begin position="613"/>
        <end position="627"/>
    </location>
</feature>
<organism evidence="3 4">
    <name type="scientific">Kalanchoe fedtschenkoi</name>
    <name type="common">Lavender scallops</name>
    <name type="synonym">South American air plant</name>
    <dbReference type="NCBI Taxonomy" id="63787"/>
    <lineage>
        <taxon>Eukaryota</taxon>
        <taxon>Viridiplantae</taxon>
        <taxon>Streptophyta</taxon>
        <taxon>Embryophyta</taxon>
        <taxon>Tracheophyta</taxon>
        <taxon>Spermatophyta</taxon>
        <taxon>Magnoliopsida</taxon>
        <taxon>eudicotyledons</taxon>
        <taxon>Gunneridae</taxon>
        <taxon>Pentapetalae</taxon>
        <taxon>Saxifragales</taxon>
        <taxon>Crassulaceae</taxon>
        <taxon>Kalanchoe</taxon>
    </lineage>
</organism>
<dbReference type="GO" id="GO:0045037">
    <property type="term" value="P:protein import into chloroplast stroma"/>
    <property type="evidence" value="ECO:0007669"/>
    <property type="project" value="EnsemblPlants"/>
</dbReference>
<dbReference type="GO" id="GO:0009706">
    <property type="term" value="C:chloroplast inner membrane"/>
    <property type="evidence" value="ECO:0007669"/>
    <property type="project" value="EnsemblPlants"/>
</dbReference>
<dbReference type="Gene3D" id="2.20.110.10">
    <property type="entry name" value="Histone H3 K4-specific methyltransferase SET7/9 N-terminal domain"/>
    <property type="match status" value="1"/>
</dbReference>
<dbReference type="AlphaFoldDB" id="A0A7N0RD03"/>
<dbReference type="PANTHER" id="PTHR43215">
    <property type="entry name" value="RADIAL SPOKE HEAD 1 HOMOLOG"/>
    <property type="match status" value="1"/>
</dbReference>
<dbReference type="Proteomes" id="UP000594263">
    <property type="component" value="Unplaced"/>
</dbReference>
<dbReference type="SUPFAM" id="SSF82185">
    <property type="entry name" value="Histone H3 K4-specific methyltransferase SET7/9 N-terminal domain"/>
    <property type="match status" value="1"/>
</dbReference>
<protein>
    <recommendedName>
        <fullName evidence="5">MORN repeat-containing protein</fullName>
    </recommendedName>
</protein>
<dbReference type="InterPro" id="IPR003409">
    <property type="entry name" value="MORN"/>
</dbReference>
<sequence length="841" mass="97398">MSNDGKPADDEEQESEKSEDSDYDSEFDTDDDEDVDDAAATEEPEEDALPPEDDHSREANIKRIRYYAEMGKEAARAAEESYVDHENQFDFPKDKENWTEEDLQELWADAPLKMKKPGWDPNWADEEDWKVVKEEIAAGRDPKIAPFYVPYRKPYPVIPDNHHDIKNAKSVIEELDRIEEFLTWVSYIFQDGSSYEGTVWDDLAHGKGVLVAEDGMVRYEGEWLQNNMEGHGVIEVEIPEDEPIPGSELEAQMRAEGRIIKRDYMSPEDREWLEMDIEDSIRFSGGEYEIPFYENDEWVKVFGKNPEKGRYRYAGQWKHSRMHGCGVYYVNERPTYGRFYFGELLNDSTGCEEEIATMHGALGEVAAAKARMFMNKPDGMVREERGPYSDPQHPYFYEEDQVWQAPGFIYQFYEVPDPWKIYVSDLDTERQMWLNSFYHSPLRMPMPAELEYWWEKDEEPEFITICKEPEPDSNDPSKLIFTEDPLILHTRSGRIINYTDDPEHGIRMFWQPTLKEGETIDLEKVEFLPLGYDEFFGREEIEEKPNAWERLLQKIGSAFKPYLEKIEKWAEEKKEESEMKLKLLEKEMELIEAELSLKEALEEMAEDLKREEEEVENMALEEAEEDVKDVKQDAASPADQSEKTITVEEQEKEEDEEEGSEEDDDDVESSFGSTGDNQDTRKDSKPAQSPFSAASLLFAPCTAVPTVPPKLQQLFASWKSTKQAPKNSSSSLCNEESSICHDMPDSICYPRVLPGSVRLRADTRSRARMIKGRRSNPRTSQLHSLSQLIYGNYMRELRKQTTSGMHVGSEKNSDGILTLNLPVQHMESDPLNWQFSPVCLS</sequence>
<accession>A0A7N0RD03</accession>
<feature type="compositionally biased region" description="Basic and acidic residues" evidence="2">
    <location>
        <begin position="52"/>
        <end position="61"/>
    </location>
</feature>
<dbReference type="SMART" id="SM00698">
    <property type="entry name" value="MORN"/>
    <property type="match status" value="3"/>
</dbReference>
<dbReference type="Pfam" id="PF02493">
    <property type="entry name" value="MORN"/>
    <property type="match status" value="3"/>
</dbReference>
<dbReference type="GO" id="GO:0009658">
    <property type="term" value="P:chloroplast organization"/>
    <property type="evidence" value="ECO:0007669"/>
    <property type="project" value="EnsemblPlants"/>
</dbReference>
<feature type="compositionally biased region" description="Acidic residues" evidence="2">
    <location>
        <begin position="648"/>
        <end position="668"/>
    </location>
</feature>
<dbReference type="OMA" id="EYWWSKE"/>
<evidence type="ECO:0000256" key="1">
    <source>
        <dbReference type="ARBA" id="ARBA00022737"/>
    </source>
</evidence>
<dbReference type="EnsemblPlants" id="Kaladp0008s0478.1.v1.1">
    <property type="protein sequence ID" value="Kaladp0008s0478.1.v1.1"/>
    <property type="gene ID" value="Kaladp0008s0478.v1.1"/>
</dbReference>
<feature type="region of interest" description="Disordered" evidence="2">
    <location>
        <begin position="1"/>
        <end position="61"/>
    </location>
</feature>
<dbReference type="Gramene" id="Kaladp0008s0478.1.v1.1">
    <property type="protein sequence ID" value="Kaladp0008s0478.1.v1.1"/>
    <property type="gene ID" value="Kaladp0008s0478.v1.1"/>
</dbReference>
<dbReference type="GO" id="GO:0008320">
    <property type="term" value="F:protein transmembrane transporter activity"/>
    <property type="evidence" value="ECO:0007669"/>
    <property type="project" value="EnsemblPlants"/>
</dbReference>
<feature type="compositionally biased region" description="Acidic residues" evidence="2">
    <location>
        <begin position="21"/>
        <end position="51"/>
    </location>
</feature>
<keyword evidence="4" id="KW-1185">Reference proteome</keyword>
<keyword evidence="1" id="KW-0677">Repeat</keyword>
<evidence type="ECO:0000256" key="2">
    <source>
        <dbReference type="SAM" id="MobiDB-lite"/>
    </source>
</evidence>
<evidence type="ECO:0008006" key="5">
    <source>
        <dbReference type="Google" id="ProtNLM"/>
    </source>
</evidence>
<evidence type="ECO:0000313" key="3">
    <source>
        <dbReference type="EnsemblPlants" id="Kaladp0008s0478.1.v1.1"/>
    </source>
</evidence>